<evidence type="ECO:0000256" key="6">
    <source>
        <dbReference type="ARBA" id="ARBA00023002"/>
    </source>
</evidence>
<protein>
    <recommendedName>
        <fullName evidence="2 9">Ribonucleoside-diphosphate reductase</fullName>
        <ecNumber evidence="2 9">1.17.4.1</ecNumber>
    </recommendedName>
</protein>
<reference evidence="15 16" key="1">
    <citation type="journal article" date="2007" name="J. Virol.">
        <title>Genome sequences of three koi herpesvirus isolates representing the expanding distribution of an emerging disease threatening koi and common carp worldwide.</title>
        <authorList>
            <person name="Aoki T."/>
            <person name="Hirono I."/>
            <person name="Kurokawa K."/>
            <person name="Fukuda H."/>
            <person name="Nahary R."/>
            <person name="Eldar A."/>
            <person name="Davison A.J."/>
            <person name="Waltzek T.B."/>
            <person name="Bercovier H."/>
            <person name="Hedrick R.P."/>
        </authorList>
    </citation>
    <scope>NUCLEOTIDE SEQUENCE [LARGE SCALE GENOMIC DNA]</scope>
    <source>
        <strain evidence="11">KHV-I</strain>
        <strain evidence="12 16">KHV-U</strain>
        <strain evidence="14">TUMST1</strain>
    </source>
</reference>
<dbReference type="EMBL" id="DQ177346">
    <property type="protein sequence ID" value="ABC55102.1"/>
    <property type="molecule type" value="Genomic_DNA"/>
</dbReference>
<comment type="similarity">
    <text evidence="1 9">Belongs to the ribonucleoside diphosphate reductase large chain family.</text>
</comment>
<keyword evidence="3" id="KW-0021">Allosteric enzyme</keyword>
<dbReference type="GO" id="GO:0004748">
    <property type="term" value="F:ribonucleoside-diphosphate reductase activity, thioredoxin disulfide as acceptor"/>
    <property type="evidence" value="ECO:0007669"/>
    <property type="project" value="UniProtKB-EC"/>
</dbReference>
<reference evidence="12" key="2">
    <citation type="submission" date="2007-03" db="EMBL/GenBank/DDBJ databases">
        <title>Comparative genomics of carp herpesviruses.</title>
        <authorList>
            <person name="Davison A.J."/>
            <person name="Kurobe T."/>
            <person name="Gatherer D."/>
            <person name="Cunningham C."/>
            <person name="Waltzek T.B."/>
            <person name="Korf I."/>
            <person name="Fukuda H."/>
            <person name="Hedrick R.P."/>
        </authorList>
    </citation>
    <scope>NUCLEOTIDE SEQUENCE</scope>
    <source>
        <strain evidence="12">KHV-U</strain>
    </source>
</reference>
<dbReference type="PANTHER" id="PTHR11573:SF6">
    <property type="entry name" value="RIBONUCLEOSIDE-DIPHOSPHATE REDUCTASE LARGE SUBUNIT"/>
    <property type="match status" value="1"/>
</dbReference>
<dbReference type="Pfam" id="PF02867">
    <property type="entry name" value="Ribonuc_red_lgC"/>
    <property type="match status" value="1"/>
</dbReference>
<dbReference type="EC" id="1.17.4.1" evidence="2 9"/>
<reference evidence="13 17" key="3">
    <citation type="journal article" date="2015" name="Vet. Microbiol.">
        <title>Whole-genome sequence of a novel Chinese cyprinid herpesvirus 3 isolate reveals the existence of a distinct European genotype in East Asia.</title>
        <authorList>
            <person name="Li W."/>
            <person name="Lee X."/>
            <person name="Weng S."/>
            <person name="He J."/>
            <person name="Dong C."/>
        </authorList>
    </citation>
    <scope>NUCLEOTIDE SEQUENCE [LARGE SCALE GENOMIC DNA]</scope>
    <source>
        <strain evidence="13">KHV-GZ11</strain>
    </source>
</reference>
<keyword evidence="16" id="KW-1185">Reference proteome</keyword>
<comment type="catalytic activity">
    <reaction evidence="9">
        <text>a 2'-deoxyribonucleoside 5'-diphosphate + [thioredoxin]-disulfide + H2O = a ribonucleoside 5'-diphosphate + [thioredoxin]-dithiol</text>
        <dbReference type="Rhea" id="RHEA:23252"/>
        <dbReference type="Rhea" id="RHEA-COMP:10698"/>
        <dbReference type="Rhea" id="RHEA-COMP:10700"/>
        <dbReference type="ChEBI" id="CHEBI:15377"/>
        <dbReference type="ChEBI" id="CHEBI:29950"/>
        <dbReference type="ChEBI" id="CHEBI:50058"/>
        <dbReference type="ChEBI" id="CHEBI:57930"/>
        <dbReference type="ChEBI" id="CHEBI:73316"/>
        <dbReference type="EC" id="1.17.4.1"/>
    </reaction>
</comment>
<name>A3QMV6_CYHV3</name>
<dbReference type="InterPro" id="IPR013509">
    <property type="entry name" value="RNR_lsu_N"/>
</dbReference>
<evidence type="ECO:0000256" key="3">
    <source>
        <dbReference type="ARBA" id="ARBA00022533"/>
    </source>
</evidence>
<dbReference type="PANTHER" id="PTHR11573">
    <property type="entry name" value="RIBONUCLEOSIDE-DIPHOSPHATE REDUCTASE LARGE CHAIN"/>
    <property type="match status" value="1"/>
</dbReference>
<evidence type="ECO:0000256" key="5">
    <source>
        <dbReference type="ARBA" id="ARBA00022840"/>
    </source>
</evidence>
<dbReference type="Gene3D" id="3.20.70.20">
    <property type="match status" value="1"/>
</dbReference>
<dbReference type="Pfam" id="PF00317">
    <property type="entry name" value="Ribonuc_red_lgN"/>
    <property type="match status" value="1"/>
</dbReference>
<evidence type="ECO:0000256" key="8">
    <source>
        <dbReference type="PROSITE-ProRule" id="PRU00492"/>
    </source>
</evidence>
<evidence type="ECO:0000256" key="2">
    <source>
        <dbReference type="ARBA" id="ARBA00012274"/>
    </source>
</evidence>
<gene>
    <name evidence="13" type="ORF">CyHV3-GZ_ORF141L</name>
    <name evidence="12" type="ORF">CyHV3_ORF141</name>
    <name evidence="14" type="ORF">KHVJ151</name>
</gene>
<keyword evidence="6 9" id="KW-0560">Oxidoreductase</keyword>
<evidence type="ECO:0000256" key="4">
    <source>
        <dbReference type="ARBA" id="ARBA00022741"/>
    </source>
</evidence>
<evidence type="ECO:0000313" key="16">
    <source>
        <dbReference type="Proteomes" id="UP000156776"/>
    </source>
</evidence>
<comment type="function">
    <text evidence="9">Provides the precursors necessary for DNA synthesis. Catalyzes the biosynthesis of deoxyribonucleotides from the corresponding ribonucleotides.</text>
</comment>
<evidence type="ECO:0000256" key="7">
    <source>
        <dbReference type="ARBA" id="ARBA00023116"/>
    </source>
</evidence>
<evidence type="ECO:0000256" key="9">
    <source>
        <dbReference type="RuleBase" id="RU003410"/>
    </source>
</evidence>
<organism evidence="11 15">
    <name type="scientific">Cyprinid herpesvirus 3</name>
    <name type="common">CyHV-3</name>
    <dbReference type="NCBI Taxonomy" id="180230"/>
    <lineage>
        <taxon>Viruses</taxon>
        <taxon>Duplodnaviria</taxon>
        <taxon>Heunggongvirae</taxon>
        <taxon>Peploviricota</taxon>
        <taxon>Herviviricetes</taxon>
        <taxon>Herpesvirales</taxon>
        <taxon>Alloherpesviridae</taxon>
        <taxon>Cyvirus</taxon>
        <taxon>Cyvirus cyprinidallo3</taxon>
    </lineage>
</organism>
<dbReference type="UniPathway" id="UPA00326"/>
<dbReference type="CDD" id="cd01679">
    <property type="entry name" value="RNR_I"/>
    <property type="match status" value="1"/>
</dbReference>
<dbReference type="Proteomes" id="UP000106924">
    <property type="component" value="Segment"/>
</dbReference>
<dbReference type="NCBIfam" id="TIGR02506">
    <property type="entry name" value="NrdE_NrdA"/>
    <property type="match status" value="1"/>
</dbReference>
<evidence type="ECO:0000313" key="14">
    <source>
        <dbReference type="EMBL" id="BAF48955.1"/>
    </source>
</evidence>
<dbReference type="GO" id="GO:0005524">
    <property type="term" value="F:ATP binding"/>
    <property type="evidence" value="ECO:0007669"/>
    <property type="project" value="UniProtKB-UniRule"/>
</dbReference>
<feature type="domain" description="ATP-cone" evidence="10">
    <location>
        <begin position="5"/>
        <end position="94"/>
    </location>
</feature>
<dbReference type="PROSITE" id="PS00089">
    <property type="entry name" value="RIBORED_LARGE"/>
    <property type="match status" value="1"/>
</dbReference>
<evidence type="ECO:0000313" key="11">
    <source>
        <dbReference type="EMBL" id="ABC55102.1"/>
    </source>
</evidence>
<dbReference type="Proteomes" id="UP000169752">
    <property type="component" value="Segment"/>
</dbReference>
<dbReference type="SUPFAM" id="SSF48168">
    <property type="entry name" value="R1 subunit of ribonucleotide reductase, N-terminal domain"/>
    <property type="match status" value="1"/>
</dbReference>
<keyword evidence="5 8" id="KW-0067">ATP-binding</keyword>
<dbReference type="KEGG" id="vg:11266471"/>
<keyword evidence="4 8" id="KW-0547">Nucleotide-binding</keyword>
<dbReference type="RefSeq" id="YP_001096176.1">
    <property type="nucleotide sequence ID" value="NC_009127.1"/>
</dbReference>
<dbReference type="PRINTS" id="PR01183">
    <property type="entry name" value="RIBORDTASEM1"/>
</dbReference>
<evidence type="ECO:0000313" key="17">
    <source>
        <dbReference type="Proteomes" id="UP000160099"/>
    </source>
</evidence>
<dbReference type="EMBL" id="KJ627438">
    <property type="protein sequence ID" value="AIC32496.1"/>
    <property type="molecule type" value="Genomic_DNA"/>
</dbReference>
<dbReference type="GeneID" id="11266471"/>
<dbReference type="SUPFAM" id="SSF51998">
    <property type="entry name" value="PFL-like glycyl radical enzymes"/>
    <property type="match status" value="1"/>
</dbReference>
<proteinExistence type="inferred from homology"/>
<dbReference type="InterPro" id="IPR013346">
    <property type="entry name" value="NrdE_NrdA_C"/>
</dbReference>
<evidence type="ECO:0000313" key="13">
    <source>
        <dbReference type="EMBL" id="AIC32496.1"/>
    </source>
</evidence>
<dbReference type="PROSITE" id="PS51161">
    <property type="entry name" value="ATP_CONE"/>
    <property type="match status" value="1"/>
</dbReference>
<dbReference type="EMBL" id="DQ657948">
    <property type="protein sequence ID" value="ABG42968.1"/>
    <property type="molecule type" value="Genomic_DNA"/>
</dbReference>
<evidence type="ECO:0000259" key="10">
    <source>
        <dbReference type="PROSITE" id="PS51161"/>
    </source>
</evidence>
<dbReference type="GO" id="GO:0009263">
    <property type="term" value="P:deoxyribonucleotide biosynthetic process"/>
    <property type="evidence" value="ECO:0007669"/>
    <property type="project" value="UniProtKB-KW"/>
</dbReference>
<dbReference type="Proteomes" id="UP000156776">
    <property type="component" value="Segment"/>
</dbReference>
<evidence type="ECO:0000313" key="12">
    <source>
        <dbReference type="EMBL" id="ABG42968.1"/>
    </source>
</evidence>
<dbReference type="InterPro" id="IPR000788">
    <property type="entry name" value="RNR_lg_C"/>
</dbReference>
<dbReference type="InterPro" id="IPR005144">
    <property type="entry name" value="ATP-cone_dom"/>
</dbReference>
<keyword evidence="7 9" id="KW-0215">Deoxyribonucleotide synthesis</keyword>
<dbReference type="Proteomes" id="UP000160099">
    <property type="component" value="Segment"/>
</dbReference>
<dbReference type="OrthoDB" id="2980at10239"/>
<evidence type="ECO:0000313" key="15">
    <source>
        <dbReference type="Proteomes" id="UP000106924"/>
    </source>
</evidence>
<sequence>MEDTIYVTKRDGTKEPLDMAKVVERINECGFRSESVDPQLLAQKIEPGIGNGCKTSEIDELLAHTASNMTTTHPDYSKLAARIAVTNLHKLTSPKFSEVCKRLWFNVNPDTGLRAPLIAQKFYEVSQKHAERLDAAVRHHADFGYSYFGFKTLERSYMLKGPEGPIETPQHTLMRCALQIHGDNIDALLQTYGFLSSRYFTHASPTLFNSCSPKPQLSSCFLLNMKSDSMEGIADTIKSCALISKHAGGLGMSISNLRGKGAYIKGTNGHSNGIVPTLRIFNALERMVDQGGNKRPGALAVYMEPWHVDVFDFLELRKNTGSDEQRTRDLFQALWIPDLFMQRVKDGGEWSLMCPASCPGLDEVWGPEFEALYTRYEAEGKARRTVKARDLWNSVLVAQLETGGPFMLYKDACNAKSNHQHLGTIKCSNLCTEIVQYTNSEEVAVCNLASVALNEFVRITIAEDPYEYDFQLLADVVRMITRNLNKVIDGNFYPVPEAMRSNKRHRPIGIGVQGLADVFMMMGIPFTCGKARDMNKMIFETIYYAALDESCKLAQRDGPYPTYEGSPVSKGLLQFDMWGLKREDLSGMWDWNELRLRIQRHGVRNSLLVSPMPTASTAQILGNTESIEPLSSNLYQRRVLSGEFQVVNRHLVEALERLGLWNDNMRTQLIVHKGSVQNIEGFPEHLKPIYKTAYEISQKDLITMAAERAPFVDQSQSLNLFLCEDDPKLKMKKLTAMHLHAWSSGLKTGMYYLRTKAAVAPVQFSVAPEVSAEASRKRRAEDGSAFSKQPKLEVVCNEEVCTMCSS</sequence>
<evidence type="ECO:0000256" key="1">
    <source>
        <dbReference type="ARBA" id="ARBA00010406"/>
    </source>
</evidence>
<dbReference type="EMBL" id="AP008984">
    <property type="protein sequence ID" value="BAF48955.1"/>
    <property type="molecule type" value="Genomic_DNA"/>
</dbReference>
<accession>A3QMV6</accession>
<dbReference type="InterPro" id="IPR039718">
    <property type="entry name" value="Rrm1"/>
</dbReference>
<dbReference type="InterPro" id="IPR008926">
    <property type="entry name" value="RNR_R1-su_N"/>
</dbReference>
<dbReference type="Pfam" id="PF03477">
    <property type="entry name" value="ATP-cone"/>
    <property type="match status" value="1"/>
</dbReference>